<dbReference type="PANTHER" id="PTHR43226:SF4">
    <property type="entry name" value="XAA-PRO AMINOPEPTIDASE 3"/>
    <property type="match status" value="1"/>
</dbReference>
<protein>
    <recommendedName>
        <fullName evidence="4">Xaa-Pro aminopeptidase</fullName>
        <ecNumber evidence="4">3.4.11.9</ecNumber>
    </recommendedName>
</protein>
<dbReference type="InterPro" id="IPR036005">
    <property type="entry name" value="Creatinase/aminopeptidase-like"/>
</dbReference>
<dbReference type="KEGG" id="fau:Fraau_0406"/>
<keyword evidence="6" id="KW-0479">Metal-binding</keyword>
<dbReference type="InterPro" id="IPR000994">
    <property type="entry name" value="Pept_M24"/>
</dbReference>
<evidence type="ECO:0000256" key="6">
    <source>
        <dbReference type="ARBA" id="ARBA00022723"/>
    </source>
</evidence>
<dbReference type="InterPro" id="IPR052433">
    <property type="entry name" value="X-Pro_dipept-like"/>
</dbReference>
<dbReference type="Proteomes" id="UP000005234">
    <property type="component" value="Chromosome"/>
</dbReference>
<feature type="domain" description="Aminopeptidase P N-terminal" evidence="10">
    <location>
        <begin position="1"/>
        <end position="133"/>
    </location>
</feature>
<evidence type="ECO:0000256" key="3">
    <source>
        <dbReference type="ARBA" id="ARBA00008766"/>
    </source>
</evidence>
<dbReference type="PANTHER" id="PTHR43226">
    <property type="entry name" value="XAA-PRO AMINOPEPTIDASE 3"/>
    <property type="match status" value="1"/>
</dbReference>
<proteinExistence type="inferred from homology"/>
<dbReference type="Pfam" id="PF05195">
    <property type="entry name" value="AMP_N"/>
    <property type="match status" value="1"/>
</dbReference>
<dbReference type="OrthoDB" id="9806388at2"/>
<keyword evidence="12" id="KW-1185">Reference proteome</keyword>
<evidence type="ECO:0000256" key="9">
    <source>
        <dbReference type="ARBA" id="ARBA00023211"/>
    </source>
</evidence>
<evidence type="ECO:0000256" key="4">
    <source>
        <dbReference type="ARBA" id="ARBA00012574"/>
    </source>
</evidence>
<evidence type="ECO:0000256" key="5">
    <source>
        <dbReference type="ARBA" id="ARBA00022670"/>
    </source>
</evidence>
<sequence length="432" mass="47694">MVEHGRRRRQLMQMLDADAVVLLAAAPRRVRSGDIEWPYRQDSDFLYLTGYDRPEAVLALLPGRRHGETVLFCRERDPQRERWHGPDLGTEGAVREYGVDDAFPIEDIDDILPGMIEGRGRIHCPFGRDPDFDAQLQGWLDRLRQLRGGGVATKELLALGHLLHDLRLFKSRGELQHIREAVAIASEGIRAAMLASRPGVPEYQLEAAALHAIRMRGAQPAFVPVVASGERGCILHHQAGQDQLDDGELVLVDAGAEIGGYASDLCRSFPVSGRFSESQRALYELVLEAQTAAIDQVRPGRPFESAHQAAVQVLTEGLCRLGLLPGEPALRLAEQAWRRFFPARTCHWLGLDVHDVGDYQVGGASRVLEPGMVLTVEPGLYVPADATDLDPRWRGIGVRVEDVVAVTREAPEVLSARLPRSVEAIEALLASR</sequence>
<dbReference type="EMBL" id="CP003350">
    <property type="protein sequence ID" value="AFC84895.1"/>
    <property type="molecule type" value="Genomic_DNA"/>
</dbReference>
<evidence type="ECO:0000256" key="1">
    <source>
        <dbReference type="ARBA" id="ARBA00001424"/>
    </source>
</evidence>
<keyword evidence="8" id="KW-0482">Metalloprotease</keyword>
<evidence type="ECO:0000259" key="10">
    <source>
        <dbReference type="SMART" id="SM01011"/>
    </source>
</evidence>
<organism evidence="11 12">
    <name type="scientific">Frateuria aurantia (strain ATCC 33424 / DSM 6220 / KCTC 2777 / LMG 1558 / NBRC 3245 / NCIMB 13370)</name>
    <name type="common">Acetobacter aurantius</name>
    <dbReference type="NCBI Taxonomy" id="767434"/>
    <lineage>
        <taxon>Bacteria</taxon>
        <taxon>Pseudomonadati</taxon>
        <taxon>Pseudomonadota</taxon>
        <taxon>Gammaproteobacteria</taxon>
        <taxon>Lysobacterales</taxon>
        <taxon>Rhodanobacteraceae</taxon>
        <taxon>Frateuria</taxon>
    </lineage>
</organism>
<dbReference type="AlphaFoldDB" id="H8L3U0"/>
<dbReference type="SUPFAM" id="SSF55920">
    <property type="entry name" value="Creatinase/aminopeptidase"/>
    <property type="match status" value="1"/>
</dbReference>
<keyword evidence="7" id="KW-0378">Hydrolase</keyword>
<evidence type="ECO:0000256" key="8">
    <source>
        <dbReference type="ARBA" id="ARBA00023049"/>
    </source>
</evidence>
<dbReference type="SUPFAM" id="SSF53092">
    <property type="entry name" value="Creatinase/prolidase N-terminal domain"/>
    <property type="match status" value="1"/>
</dbReference>
<dbReference type="RefSeq" id="WP_014401901.1">
    <property type="nucleotide sequence ID" value="NC_017033.1"/>
</dbReference>
<dbReference type="GO" id="GO:0070006">
    <property type="term" value="F:metalloaminopeptidase activity"/>
    <property type="evidence" value="ECO:0007669"/>
    <property type="project" value="InterPro"/>
</dbReference>
<dbReference type="eggNOG" id="COG0006">
    <property type="taxonomic scope" value="Bacteria"/>
</dbReference>
<dbReference type="Gene3D" id="3.40.350.10">
    <property type="entry name" value="Creatinase/prolidase N-terminal domain"/>
    <property type="match status" value="1"/>
</dbReference>
<dbReference type="GO" id="GO:0006508">
    <property type="term" value="P:proteolysis"/>
    <property type="evidence" value="ECO:0007669"/>
    <property type="project" value="UniProtKB-KW"/>
</dbReference>
<evidence type="ECO:0000256" key="2">
    <source>
        <dbReference type="ARBA" id="ARBA00001936"/>
    </source>
</evidence>
<comment type="similarity">
    <text evidence="3">Belongs to the peptidase M24B family.</text>
</comment>
<name>H8L3U0_FRAAD</name>
<dbReference type="InterPro" id="IPR029149">
    <property type="entry name" value="Creatin/AminoP/Spt16_N"/>
</dbReference>
<keyword evidence="5" id="KW-0645">Protease</keyword>
<reference evidence="11" key="1">
    <citation type="submission" date="2012-02" db="EMBL/GenBank/DDBJ databases">
        <title>The complete genome of Frateuria aurantia DSM 6220.</title>
        <authorList>
            <consortium name="US DOE Joint Genome Institute (JGI-PGF)"/>
            <person name="Lucas S."/>
            <person name="Copeland A."/>
            <person name="Lapidus A."/>
            <person name="Glavina del Rio T."/>
            <person name="Dalin E."/>
            <person name="Tice H."/>
            <person name="Bruce D."/>
            <person name="Goodwin L."/>
            <person name="Pitluck S."/>
            <person name="Peters L."/>
            <person name="Ovchinnikova G."/>
            <person name="Teshima H."/>
            <person name="Kyrpides N."/>
            <person name="Mavromatis K."/>
            <person name="Ivanova N."/>
            <person name="Brettin T."/>
            <person name="Detter J.C."/>
            <person name="Han C."/>
            <person name="Larimer F."/>
            <person name="Land M."/>
            <person name="Hauser L."/>
            <person name="Markowitz V."/>
            <person name="Cheng J.-F."/>
            <person name="Hugenholtz P."/>
            <person name="Woyke T."/>
            <person name="Wu D."/>
            <person name="Brambilla E."/>
            <person name="Klenk H.-P."/>
            <person name="Eisen J.A."/>
        </authorList>
    </citation>
    <scope>NUCLEOTIDE SEQUENCE</scope>
    <source>
        <strain evidence="11">DSM 6220</strain>
    </source>
</reference>
<dbReference type="CDD" id="cd01087">
    <property type="entry name" value="Prolidase"/>
    <property type="match status" value="1"/>
</dbReference>
<evidence type="ECO:0000313" key="11">
    <source>
        <dbReference type="EMBL" id="AFC84895.1"/>
    </source>
</evidence>
<dbReference type="GO" id="GO:0030145">
    <property type="term" value="F:manganese ion binding"/>
    <property type="evidence" value="ECO:0007669"/>
    <property type="project" value="InterPro"/>
</dbReference>
<keyword evidence="9" id="KW-0464">Manganese</keyword>
<dbReference type="STRING" id="767434.Fraau_0406"/>
<evidence type="ECO:0000313" key="12">
    <source>
        <dbReference type="Proteomes" id="UP000005234"/>
    </source>
</evidence>
<dbReference type="EC" id="3.4.11.9" evidence="4"/>
<dbReference type="SMART" id="SM01011">
    <property type="entry name" value="AMP_N"/>
    <property type="match status" value="1"/>
</dbReference>
<dbReference type="HOGENOM" id="CLU_017266_1_0_6"/>
<dbReference type="PRINTS" id="PR00599">
    <property type="entry name" value="MAPEPTIDASE"/>
</dbReference>
<accession>H8L3U0</accession>
<comment type="catalytic activity">
    <reaction evidence="1">
        <text>Release of any N-terminal amino acid, including proline, that is linked to proline, even from a dipeptide or tripeptide.</text>
        <dbReference type="EC" id="3.4.11.9"/>
    </reaction>
</comment>
<dbReference type="InterPro" id="IPR007865">
    <property type="entry name" value="Aminopep_P_N"/>
</dbReference>
<comment type="cofactor">
    <cofactor evidence="2">
        <name>Mn(2+)</name>
        <dbReference type="ChEBI" id="CHEBI:29035"/>
    </cofactor>
</comment>
<dbReference type="Pfam" id="PF00557">
    <property type="entry name" value="Peptidase_M24"/>
    <property type="match status" value="1"/>
</dbReference>
<gene>
    <name evidence="11" type="ordered locus">Fraau_0406</name>
</gene>
<dbReference type="Gene3D" id="3.90.230.10">
    <property type="entry name" value="Creatinase/methionine aminopeptidase superfamily"/>
    <property type="match status" value="1"/>
</dbReference>
<evidence type="ECO:0000256" key="7">
    <source>
        <dbReference type="ARBA" id="ARBA00022801"/>
    </source>
</evidence>
<dbReference type="InterPro" id="IPR001714">
    <property type="entry name" value="Pept_M24_MAP"/>
</dbReference>
<keyword evidence="11" id="KW-0031">Aminopeptidase</keyword>
<dbReference type="GO" id="GO:0005829">
    <property type="term" value="C:cytosol"/>
    <property type="evidence" value="ECO:0007669"/>
    <property type="project" value="TreeGrafter"/>
</dbReference>